<keyword evidence="11" id="KW-0539">Nucleus</keyword>
<dbReference type="SMART" id="SM00355">
    <property type="entry name" value="ZnF_C2H2"/>
    <property type="match status" value="16"/>
</dbReference>
<gene>
    <name evidence="15" type="ORF">CINC_LOCUS1885</name>
</gene>
<dbReference type="Pfam" id="PF00096">
    <property type="entry name" value="zf-C2H2"/>
    <property type="match status" value="3"/>
</dbReference>
<keyword evidence="9" id="KW-0238">DNA-binding</keyword>
<evidence type="ECO:0000256" key="5">
    <source>
        <dbReference type="ARBA" id="ARBA00022737"/>
    </source>
</evidence>
<evidence type="ECO:0000313" key="15">
    <source>
        <dbReference type="EMBL" id="CAH0582851.1"/>
    </source>
</evidence>
<protein>
    <recommendedName>
        <fullName evidence="14">C2H2-type domain-containing protein</fullName>
    </recommendedName>
</protein>
<evidence type="ECO:0000313" key="16">
    <source>
        <dbReference type="Proteomes" id="UP001154114"/>
    </source>
</evidence>
<feature type="domain" description="C2H2-type" evidence="14">
    <location>
        <begin position="93"/>
        <end position="117"/>
    </location>
</feature>
<dbReference type="OrthoDB" id="6077919at2759"/>
<evidence type="ECO:0000256" key="3">
    <source>
        <dbReference type="ARBA" id="ARBA00006991"/>
    </source>
</evidence>
<keyword evidence="5" id="KW-0677">Repeat</keyword>
<feature type="domain" description="C2H2-type" evidence="14">
    <location>
        <begin position="64"/>
        <end position="92"/>
    </location>
</feature>
<feature type="domain" description="C2H2-type" evidence="14">
    <location>
        <begin position="454"/>
        <end position="481"/>
    </location>
</feature>
<feature type="domain" description="C2H2-type" evidence="14">
    <location>
        <begin position="482"/>
        <end position="510"/>
    </location>
</feature>
<dbReference type="FunFam" id="3.30.160.60:FF:000226">
    <property type="entry name" value="Zinc finger protein 236 variant"/>
    <property type="match status" value="1"/>
</dbReference>
<evidence type="ECO:0000256" key="2">
    <source>
        <dbReference type="ARBA" id="ARBA00004123"/>
    </source>
</evidence>
<dbReference type="PROSITE" id="PS00028">
    <property type="entry name" value="ZINC_FINGER_C2H2_1"/>
    <property type="match status" value="11"/>
</dbReference>
<keyword evidence="4" id="KW-0479">Metal-binding</keyword>
<evidence type="ECO:0000256" key="11">
    <source>
        <dbReference type="ARBA" id="ARBA00023242"/>
    </source>
</evidence>
<comment type="function">
    <text evidence="1">May be involved in transcriptional regulation.</text>
</comment>
<dbReference type="PANTHER" id="PTHR24377">
    <property type="entry name" value="IP01015P-RELATED"/>
    <property type="match status" value="1"/>
</dbReference>
<evidence type="ECO:0000256" key="8">
    <source>
        <dbReference type="ARBA" id="ARBA00023015"/>
    </source>
</evidence>
<sequence length="658" mass="74449">MDSPSQAEPAVWLDQIESVLGRKLTSIEVVGGIFCSVCQLTFRNKKEYDTHYAEHGARDADITYTCLVCRKEFQGYPRFRNHCYLAHVAKNKHKCEHCSKTYSKQSILNHHIETAHTFKCASCKKQFSSKKELHTHQIIHKNEKDKPPYQCHECGESIESIDMCEYHIDEHCSSVYTCPVCGDTAASKLEAATHLAQHFGEPLSAQDLSAPKLGEDCSIDILGGVLCNYCDELFKNRIEFDTHFAIEHEDKELVYSCNICGKQYDKYHLFGNHCYYHIAKDRFECTDCGKTFPRLSLLVLHTEAFHSLGSEAKPFSCGECGYGFKSARRLTEHTRVVHCTSALRCARCGRSCASLRELVWHAREHVGARDTWCRACGLQFSCLAAAERHLDVHRRSRYACPVCPRVYHEKHLILKHVPSHFEAVLHVCKVCGKVYNLRSRLVQHSKTHSDLRAHRCTFCNKGFMKASHLQQHLNIHTGSRPYKCTVCPKSFASHPNWYKHMRRVHNEDKQTIKNAKDDQTNKVIAPIEAAPVTVLDNNDSKKIESGIDSTSSEMSLETYSFAESDDSTMDSIDPAIIEKDWCILNENSLIDNSLQYTDLLPVNSTTFDTGALGGLGAPGGPGVAAGELREYGPELDAWGEPELPHIDPRLTTRRPYAY</sequence>
<evidence type="ECO:0000256" key="6">
    <source>
        <dbReference type="ARBA" id="ARBA00022771"/>
    </source>
</evidence>
<evidence type="ECO:0000256" key="10">
    <source>
        <dbReference type="ARBA" id="ARBA00023163"/>
    </source>
</evidence>
<dbReference type="FunFam" id="3.30.160.60:FF:000624">
    <property type="entry name" value="zinc finger protein 697"/>
    <property type="match status" value="1"/>
</dbReference>
<feature type="domain" description="C2H2-type" evidence="14">
    <location>
        <begin position="255"/>
        <end position="282"/>
    </location>
</feature>
<dbReference type="GO" id="GO:0008270">
    <property type="term" value="F:zinc ion binding"/>
    <property type="evidence" value="ECO:0007669"/>
    <property type="project" value="UniProtKB-KW"/>
</dbReference>
<dbReference type="InterPro" id="IPR036236">
    <property type="entry name" value="Znf_C2H2_sf"/>
</dbReference>
<evidence type="ECO:0000256" key="4">
    <source>
        <dbReference type="ARBA" id="ARBA00022723"/>
    </source>
</evidence>
<keyword evidence="10" id="KW-0804">Transcription</keyword>
<evidence type="ECO:0000259" key="14">
    <source>
        <dbReference type="PROSITE" id="PS50157"/>
    </source>
</evidence>
<evidence type="ECO:0000256" key="13">
    <source>
        <dbReference type="SAM" id="MobiDB-lite"/>
    </source>
</evidence>
<accession>A0A9P0BR14</accession>
<dbReference type="AlphaFoldDB" id="A0A9P0BR14"/>
<dbReference type="InterPro" id="IPR013087">
    <property type="entry name" value="Znf_C2H2_type"/>
</dbReference>
<evidence type="ECO:0000256" key="9">
    <source>
        <dbReference type="ARBA" id="ARBA00023125"/>
    </source>
</evidence>
<dbReference type="Gene3D" id="3.30.160.60">
    <property type="entry name" value="Classic Zinc Finger"/>
    <property type="match status" value="9"/>
</dbReference>
<dbReference type="GO" id="GO:0005634">
    <property type="term" value="C:nucleus"/>
    <property type="evidence" value="ECO:0007669"/>
    <property type="project" value="UniProtKB-SubCell"/>
</dbReference>
<dbReference type="Pfam" id="PF13912">
    <property type="entry name" value="zf-C2H2_6"/>
    <property type="match status" value="1"/>
</dbReference>
<comment type="subcellular location">
    <subcellularLocation>
        <location evidence="2">Nucleus</location>
    </subcellularLocation>
</comment>
<feature type="domain" description="C2H2-type" evidence="14">
    <location>
        <begin position="283"/>
        <end position="307"/>
    </location>
</feature>
<feature type="domain" description="C2H2-type" evidence="14">
    <location>
        <begin position="315"/>
        <end position="338"/>
    </location>
</feature>
<organism evidence="15 16">
    <name type="scientific">Chrysodeixis includens</name>
    <name type="common">Soybean looper</name>
    <name type="synonym">Pseudoplusia includens</name>
    <dbReference type="NCBI Taxonomy" id="689277"/>
    <lineage>
        <taxon>Eukaryota</taxon>
        <taxon>Metazoa</taxon>
        <taxon>Ecdysozoa</taxon>
        <taxon>Arthropoda</taxon>
        <taxon>Hexapoda</taxon>
        <taxon>Insecta</taxon>
        <taxon>Pterygota</taxon>
        <taxon>Neoptera</taxon>
        <taxon>Endopterygota</taxon>
        <taxon>Lepidoptera</taxon>
        <taxon>Glossata</taxon>
        <taxon>Ditrysia</taxon>
        <taxon>Noctuoidea</taxon>
        <taxon>Noctuidae</taxon>
        <taxon>Plusiinae</taxon>
        <taxon>Chrysodeixis</taxon>
    </lineage>
</organism>
<name>A0A9P0BR14_CHRIL</name>
<keyword evidence="7" id="KW-0862">Zinc</keyword>
<evidence type="ECO:0000256" key="1">
    <source>
        <dbReference type="ARBA" id="ARBA00003767"/>
    </source>
</evidence>
<keyword evidence="6 12" id="KW-0863">Zinc-finger</keyword>
<dbReference type="PROSITE" id="PS50157">
    <property type="entry name" value="ZINC_FINGER_C2H2_2"/>
    <property type="match status" value="10"/>
</dbReference>
<dbReference type="InterPro" id="IPR050826">
    <property type="entry name" value="Krueppel_C2H2_ZnFinger"/>
</dbReference>
<reference evidence="15" key="1">
    <citation type="submission" date="2021-12" db="EMBL/GenBank/DDBJ databases">
        <authorList>
            <person name="King R."/>
        </authorList>
    </citation>
    <scope>NUCLEOTIDE SEQUENCE</scope>
</reference>
<dbReference type="GO" id="GO:0003677">
    <property type="term" value="F:DNA binding"/>
    <property type="evidence" value="ECO:0007669"/>
    <property type="project" value="UniProtKB-KW"/>
</dbReference>
<evidence type="ECO:0000256" key="7">
    <source>
        <dbReference type="ARBA" id="ARBA00022833"/>
    </source>
</evidence>
<feature type="region of interest" description="Disordered" evidence="13">
    <location>
        <begin position="639"/>
        <end position="658"/>
    </location>
</feature>
<feature type="domain" description="C2H2-type" evidence="14">
    <location>
        <begin position="118"/>
        <end position="145"/>
    </location>
</feature>
<feature type="domain" description="C2H2-type" evidence="14">
    <location>
        <begin position="426"/>
        <end position="453"/>
    </location>
</feature>
<comment type="similarity">
    <text evidence="3">Belongs to the krueppel C2H2-type zinc-finger protein family.</text>
</comment>
<feature type="domain" description="C2H2-type" evidence="14">
    <location>
        <begin position="343"/>
        <end position="370"/>
    </location>
</feature>
<dbReference type="SUPFAM" id="SSF57667">
    <property type="entry name" value="beta-beta-alpha zinc fingers"/>
    <property type="match status" value="6"/>
</dbReference>
<keyword evidence="16" id="KW-1185">Reference proteome</keyword>
<proteinExistence type="inferred from homology"/>
<dbReference type="Proteomes" id="UP001154114">
    <property type="component" value="Chromosome 12"/>
</dbReference>
<keyword evidence="8" id="KW-0805">Transcription regulation</keyword>
<dbReference type="EMBL" id="LR824015">
    <property type="protein sequence ID" value="CAH0582851.1"/>
    <property type="molecule type" value="Genomic_DNA"/>
</dbReference>
<evidence type="ECO:0000256" key="12">
    <source>
        <dbReference type="PROSITE-ProRule" id="PRU00042"/>
    </source>
</evidence>